<keyword evidence="4 6" id="KW-1133">Transmembrane helix</keyword>
<dbReference type="PANTHER" id="PTHR30572:SF18">
    <property type="entry name" value="ABC-TYPE MACROLIDE FAMILY EXPORT SYSTEM PERMEASE COMPONENT 2"/>
    <property type="match status" value="1"/>
</dbReference>
<feature type="domain" description="ABC3 transporter permease C-terminal" evidence="7">
    <location>
        <begin position="752"/>
        <end position="865"/>
    </location>
</feature>
<comment type="caution">
    <text evidence="9">The sequence shown here is derived from an EMBL/GenBank/DDBJ whole genome shotgun (WGS) entry which is preliminary data.</text>
</comment>
<dbReference type="InterPro" id="IPR050250">
    <property type="entry name" value="Macrolide_Exporter_MacB"/>
</dbReference>
<keyword evidence="10" id="KW-1185">Reference proteome</keyword>
<feature type="transmembrane region" description="Helical" evidence="6">
    <location>
        <begin position="501"/>
        <end position="522"/>
    </location>
</feature>
<evidence type="ECO:0000256" key="1">
    <source>
        <dbReference type="ARBA" id="ARBA00004651"/>
    </source>
</evidence>
<name>L8JY10_9BACT</name>
<dbReference type="InterPro" id="IPR003838">
    <property type="entry name" value="ABC3_permease_C"/>
</dbReference>
<gene>
    <name evidence="9" type="ORF">C900_01307</name>
</gene>
<feature type="domain" description="MacB-like periplasmic core" evidence="8">
    <location>
        <begin position="513"/>
        <end position="709"/>
    </location>
</feature>
<dbReference type="OrthoDB" id="5933722at2"/>
<dbReference type="STRING" id="1237149.C900_01307"/>
<evidence type="ECO:0000256" key="2">
    <source>
        <dbReference type="ARBA" id="ARBA00022475"/>
    </source>
</evidence>
<evidence type="ECO:0000313" key="9">
    <source>
        <dbReference type="EMBL" id="ELR72529.1"/>
    </source>
</evidence>
<accession>L8JY10</accession>
<feature type="transmembrane region" description="Helical" evidence="6">
    <location>
        <begin position="457"/>
        <end position="480"/>
    </location>
</feature>
<organism evidence="9 10">
    <name type="scientific">Fulvivirga imtechensis AK7</name>
    <dbReference type="NCBI Taxonomy" id="1237149"/>
    <lineage>
        <taxon>Bacteria</taxon>
        <taxon>Pseudomonadati</taxon>
        <taxon>Bacteroidota</taxon>
        <taxon>Cytophagia</taxon>
        <taxon>Cytophagales</taxon>
        <taxon>Fulvivirgaceae</taxon>
        <taxon>Fulvivirga</taxon>
    </lineage>
</organism>
<evidence type="ECO:0000256" key="4">
    <source>
        <dbReference type="ARBA" id="ARBA00022989"/>
    </source>
</evidence>
<evidence type="ECO:0000256" key="5">
    <source>
        <dbReference type="ARBA" id="ARBA00023136"/>
    </source>
</evidence>
<feature type="transmembrane region" description="Helical" evidence="6">
    <location>
        <begin position="97"/>
        <end position="120"/>
    </location>
</feature>
<keyword evidence="2" id="KW-1003">Cell membrane</keyword>
<dbReference type="GO" id="GO:0022857">
    <property type="term" value="F:transmembrane transporter activity"/>
    <property type="evidence" value="ECO:0007669"/>
    <property type="project" value="TreeGrafter"/>
</dbReference>
<feature type="domain" description="ABC3 transporter permease C-terminal" evidence="7">
    <location>
        <begin position="369"/>
        <end position="483"/>
    </location>
</feature>
<dbReference type="PANTHER" id="PTHR30572">
    <property type="entry name" value="MEMBRANE COMPONENT OF TRANSPORTER-RELATED"/>
    <property type="match status" value="1"/>
</dbReference>
<dbReference type="eggNOG" id="COG0577">
    <property type="taxonomic scope" value="Bacteria"/>
</dbReference>
<keyword evidence="3 6" id="KW-0812">Transmembrane</keyword>
<dbReference type="Pfam" id="PF02687">
    <property type="entry name" value="FtsX"/>
    <property type="match status" value="2"/>
</dbReference>
<dbReference type="RefSeq" id="WP_009578882.1">
    <property type="nucleotide sequence ID" value="NZ_AMZN01000019.1"/>
</dbReference>
<dbReference type="AlphaFoldDB" id="L8JY10"/>
<evidence type="ECO:0000256" key="3">
    <source>
        <dbReference type="ARBA" id="ARBA00022692"/>
    </source>
</evidence>
<dbReference type="EMBL" id="AMZN01000019">
    <property type="protein sequence ID" value="ELR72529.1"/>
    <property type="molecule type" value="Genomic_DNA"/>
</dbReference>
<evidence type="ECO:0000259" key="8">
    <source>
        <dbReference type="Pfam" id="PF12704"/>
    </source>
</evidence>
<feature type="transmembrane region" description="Helical" evidence="6">
    <location>
        <begin position="793"/>
        <end position="815"/>
    </location>
</feature>
<evidence type="ECO:0008006" key="11">
    <source>
        <dbReference type="Google" id="ProtNLM"/>
    </source>
</evidence>
<protein>
    <recommendedName>
        <fullName evidence="11">ABC transporter permease</fullName>
    </recommendedName>
</protein>
<dbReference type="Proteomes" id="UP000011135">
    <property type="component" value="Unassembled WGS sequence"/>
</dbReference>
<evidence type="ECO:0000313" key="10">
    <source>
        <dbReference type="Proteomes" id="UP000011135"/>
    </source>
</evidence>
<proteinExistence type="predicted"/>
<evidence type="ECO:0000256" key="6">
    <source>
        <dbReference type="SAM" id="Phobius"/>
    </source>
</evidence>
<evidence type="ECO:0000259" key="7">
    <source>
        <dbReference type="Pfam" id="PF02687"/>
    </source>
</evidence>
<dbReference type="InterPro" id="IPR047699">
    <property type="entry name" value="Permease_put_prefix"/>
</dbReference>
<comment type="subcellular location">
    <subcellularLocation>
        <location evidence="1">Cell membrane</location>
        <topology evidence="1">Multi-pass membrane protein</topology>
    </subcellularLocation>
</comment>
<dbReference type="NCBIfam" id="NF038404">
    <property type="entry name" value="perm_prefix_2"/>
    <property type="match status" value="1"/>
</dbReference>
<feature type="transmembrane region" description="Helical" evidence="6">
    <location>
        <begin position="749"/>
        <end position="773"/>
    </location>
</feature>
<sequence length="872" mass="99118">MKSDSSHEAPKWPFRALRYLLKDEYLEELEGDMEEVFRDNLKIHSPEKAKRLFILEALKLLRPSLLRNFGMSTAITRHLMIKNNLKIAFRLFRKEKAYTTINVAGLATALAIALLIFQYVQFEFSYEDYNPKADRLIRLTKDNMNGATVVDQDCETNPPLGPLLAAELPEVEAFTRAYHIDQHMLKVGDEVYREPRTYAADPTFFELFNYKFIHGNPGKVFLEPHEVILTESTALKYYNKTDVVGETIYFTEIEKDFEVVAVVNDSPPNTHLKFDVLISYPTMVASLNEEDDNWRGNNTYTYVLLTAPDKYDHFKGNLAALNRKLQEDKKLRNAQVISEPVKNIHLYSDKAFEPEKNGDYISVFFLLGVAILVLVIAIVNYINLSTSKSLDRAKEVGIRKVVGSSLFQLRFQFFTESFVINIFGGMVAILLISVFLEQFRSLAQLPVSFSPFRDYEFWISLLTIITVSSVLSGIFPALILSSFKPVLVLKGKFSRSRWGNNLRQSLVIFQFFITLFLIIQTLTAKKQLDFMRQKDLGINTEQVIVVPLPDGASTTIRDELLTHASIKDITFSTMLPGLPFSHLSTTTGIMLENSINEHNYNFNMIWIDHNFISTMDVELLAGRDFTPEENSNDNVIVNEKALALWEVPDASSAVGQKIKLWGRQATIVGVIRNFHISSAKADHLPVLFLPSKGAFGFMSVRTAEGDAREHVALIKDIYKRNVKDGPFNFFFLDEEFNKLYQAEVQFQQVFGVLTGFAIFIACLGLYGLATFTISSRTKEISIRKVLGASVSQVIVLLSANFIKLVATSVLLAAPITWFITEKWLNRYAFRIEQSVWVFIVPAFALLAISFATIFFRTYKISVINPADSLKSE</sequence>
<feature type="transmembrane region" description="Helical" evidence="6">
    <location>
        <begin position="360"/>
        <end position="382"/>
    </location>
</feature>
<feature type="domain" description="MacB-like periplasmic core" evidence="8">
    <location>
        <begin position="99"/>
        <end position="315"/>
    </location>
</feature>
<dbReference type="Pfam" id="PF12704">
    <property type="entry name" value="MacB_PCD"/>
    <property type="match status" value="2"/>
</dbReference>
<feature type="transmembrane region" description="Helical" evidence="6">
    <location>
        <begin position="418"/>
        <end position="437"/>
    </location>
</feature>
<keyword evidence="5 6" id="KW-0472">Membrane</keyword>
<feature type="transmembrane region" description="Helical" evidence="6">
    <location>
        <begin position="835"/>
        <end position="855"/>
    </location>
</feature>
<dbReference type="GO" id="GO:0005886">
    <property type="term" value="C:plasma membrane"/>
    <property type="evidence" value="ECO:0007669"/>
    <property type="project" value="UniProtKB-SubCell"/>
</dbReference>
<reference evidence="9 10" key="1">
    <citation type="submission" date="2012-12" db="EMBL/GenBank/DDBJ databases">
        <title>Genome assembly of Fulvivirga imtechensis AK7.</title>
        <authorList>
            <person name="Nupur N."/>
            <person name="Khatri I."/>
            <person name="Kumar R."/>
            <person name="Subramanian S."/>
            <person name="Pinnaka A."/>
        </authorList>
    </citation>
    <scope>NUCLEOTIDE SEQUENCE [LARGE SCALE GENOMIC DNA]</scope>
    <source>
        <strain evidence="9 10">AK7</strain>
    </source>
</reference>
<dbReference type="InterPro" id="IPR025857">
    <property type="entry name" value="MacB_PCD"/>
</dbReference>